<evidence type="ECO:0000313" key="2">
    <source>
        <dbReference type="Proteomes" id="UP000765509"/>
    </source>
</evidence>
<keyword evidence="2" id="KW-1185">Reference proteome</keyword>
<evidence type="ECO:0000313" key="1">
    <source>
        <dbReference type="EMBL" id="MBW0480741.1"/>
    </source>
</evidence>
<proteinExistence type="predicted"/>
<sequence length="94" mass="10185">MAEYFPENLPLGISSLSIGEEDSLQMLALQEAWEAQSHDQMLDILAIQPHQPLQIDPSFLVIQFCLGGQTKHGQGLALIDLGASGSFLSTAFVD</sequence>
<reference evidence="1" key="1">
    <citation type="submission" date="2021-03" db="EMBL/GenBank/DDBJ databases">
        <title>Draft genome sequence of rust myrtle Austropuccinia psidii MF-1, a brazilian biotype.</title>
        <authorList>
            <person name="Quecine M.C."/>
            <person name="Pachon D.M.R."/>
            <person name="Bonatelli M.L."/>
            <person name="Correr F.H."/>
            <person name="Franceschini L.M."/>
            <person name="Leite T.F."/>
            <person name="Margarido G.R.A."/>
            <person name="Almeida C.A."/>
            <person name="Ferrarezi J.A."/>
            <person name="Labate C.A."/>
        </authorList>
    </citation>
    <scope>NUCLEOTIDE SEQUENCE</scope>
    <source>
        <strain evidence="1">MF-1</strain>
    </source>
</reference>
<name>A0A9Q3CDH8_9BASI</name>
<accession>A0A9Q3CDH8</accession>
<comment type="caution">
    <text evidence="1">The sequence shown here is derived from an EMBL/GenBank/DDBJ whole genome shotgun (WGS) entry which is preliminary data.</text>
</comment>
<gene>
    <name evidence="1" type="ORF">O181_020456</name>
</gene>
<dbReference type="Proteomes" id="UP000765509">
    <property type="component" value="Unassembled WGS sequence"/>
</dbReference>
<dbReference type="EMBL" id="AVOT02006091">
    <property type="protein sequence ID" value="MBW0480741.1"/>
    <property type="molecule type" value="Genomic_DNA"/>
</dbReference>
<dbReference type="AlphaFoldDB" id="A0A9Q3CDH8"/>
<organism evidence="1 2">
    <name type="scientific">Austropuccinia psidii MF-1</name>
    <dbReference type="NCBI Taxonomy" id="1389203"/>
    <lineage>
        <taxon>Eukaryota</taxon>
        <taxon>Fungi</taxon>
        <taxon>Dikarya</taxon>
        <taxon>Basidiomycota</taxon>
        <taxon>Pucciniomycotina</taxon>
        <taxon>Pucciniomycetes</taxon>
        <taxon>Pucciniales</taxon>
        <taxon>Sphaerophragmiaceae</taxon>
        <taxon>Austropuccinia</taxon>
    </lineage>
</organism>
<protein>
    <submittedName>
        <fullName evidence="1">Uncharacterized protein</fullName>
    </submittedName>
</protein>